<sequence length="351" mass="38582">MALRAVPLPAWGKTGTIQTVSAPIIDISADQEFIDLLEKLPKDIQEIVSPRIREIEEIIFALGQGLEISYGDLRVTLGRIVTEQDLKSLDIVGEWRADQRLGIDGALHRLARFTDLGGRTNLVKVRVARVLVGVAEPLRTVLRTMTNGLLVIGPPGVGKTTLLRDIIRILQEYHGGQLFVVDTSLEICGEGQRPHPFLRLAHRVQVGHPNRQKEVLDLTIMNGGASVFVVDEMGYRGDIELIVFAAGRQVQPVGTVHGQALFDVVRDSRLRPLIGLSEDLDTPNPEAVSGFFGMTIEVHGKGKYRIHPNTNLSVERLLAGQAPEFLDVQLEVQGAGEVTAIRQLNLEAYSK</sequence>
<dbReference type="InterPro" id="IPR045735">
    <property type="entry name" value="Spore_III_AA_AAA+_ATPase"/>
</dbReference>
<dbReference type="SUPFAM" id="SSF52540">
    <property type="entry name" value="P-loop containing nucleoside triphosphate hydrolases"/>
    <property type="match status" value="1"/>
</dbReference>
<evidence type="ECO:0000256" key="2">
    <source>
        <dbReference type="ARBA" id="ARBA00022840"/>
    </source>
</evidence>
<dbReference type="GO" id="GO:0005524">
    <property type="term" value="F:ATP binding"/>
    <property type="evidence" value="ECO:0007669"/>
    <property type="project" value="UniProtKB-KW"/>
</dbReference>
<comment type="caution">
    <text evidence="4">The sequence shown here is derived from an EMBL/GenBank/DDBJ whole genome shotgun (WGS) entry which is preliminary data.</text>
</comment>
<reference evidence="4" key="1">
    <citation type="journal article" date="2014" name="Int. J. Syst. Evol. Microbiol.">
        <title>Complete genome sequence of Corynebacterium casei LMG S-19264T (=DSM 44701T), isolated from a smear-ripened cheese.</title>
        <authorList>
            <consortium name="US DOE Joint Genome Institute (JGI-PGF)"/>
            <person name="Walter F."/>
            <person name="Albersmeier A."/>
            <person name="Kalinowski J."/>
            <person name="Ruckert C."/>
        </authorList>
    </citation>
    <scope>NUCLEOTIDE SEQUENCE</scope>
    <source>
        <strain evidence="4">JCM 31311</strain>
    </source>
</reference>
<organism evidence="4 5">
    <name type="scientific">Deinococcus ruber</name>
    <dbReference type="NCBI Taxonomy" id="1848197"/>
    <lineage>
        <taxon>Bacteria</taxon>
        <taxon>Thermotogati</taxon>
        <taxon>Deinococcota</taxon>
        <taxon>Deinococci</taxon>
        <taxon>Deinococcales</taxon>
        <taxon>Deinococcaceae</taxon>
        <taxon>Deinococcus</taxon>
    </lineage>
</organism>
<name>A0A918C6V9_9DEIO</name>
<evidence type="ECO:0000313" key="5">
    <source>
        <dbReference type="Proteomes" id="UP000603865"/>
    </source>
</evidence>
<evidence type="ECO:0000259" key="3">
    <source>
        <dbReference type="SMART" id="SM00382"/>
    </source>
</evidence>
<dbReference type="Pfam" id="PF19568">
    <property type="entry name" value="Spore_III_AA"/>
    <property type="match status" value="1"/>
</dbReference>
<reference evidence="4" key="2">
    <citation type="submission" date="2020-09" db="EMBL/GenBank/DDBJ databases">
        <authorList>
            <person name="Sun Q."/>
            <person name="Ohkuma M."/>
        </authorList>
    </citation>
    <scope>NUCLEOTIDE SEQUENCE</scope>
    <source>
        <strain evidence="4">JCM 31311</strain>
    </source>
</reference>
<proteinExistence type="predicted"/>
<dbReference type="AlphaFoldDB" id="A0A918C6V9"/>
<gene>
    <name evidence="4" type="ORF">GCM10008957_23060</name>
</gene>
<evidence type="ECO:0000256" key="1">
    <source>
        <dbReference type="ARBA" id="ARBA00022741"/>
    </source>
</evidence>
<dbReference type="RefSeq" id="WP_189090489.1">
    <property type="nucleotide sequence ID" value="NZ_BMQL01000011.1"/>
</dbReference>
<dbReference type="SMART" id="SM00382">
    <property type="entry name" value="AAA"/>
    <property type="match status" value="1"/>
</dbReference>
<protein>
    <recommendedName>
        <fullName evidence="3">AAA+ ATPase domain-containing protein</fullName>
    </recommendedName>
</protein>
<dbReference type="Proteomes" id="UP000603865">
    <property type="component" value="Unassembled WGS sequence"/>
</dbReference>
<keyword evidence="5" id="KW-1185">Reference proteome</keyword>
<feature type="domain" description="AAA+ ATPase" evidence="3">
    <location>
        <begin position="145"/>
        <end position="281"/>
    </location>
</feature>
<dbReference type="InterPro" id="IPR003593">
    <property type="entry name" value="AAA+_ATPase"/>
</dbReference>
<dbReference type="PANTHER" id="PTHR20953:SF3">
    <property type="entry name" value="P-LOOP CONTAINING NUCLEOSIDE TRIPHOSPHATE HYDROLASES SUPERFAMILY PROTEIN"/>
    <property type="match status" value="1"/>
</dbReference>
<accession>A0A918C6V9</accession>
<keyword evidence="1" id="KW-0547">Nucleotide-binding</keyword>
<evidence type="ECO:0000313" key="4">
    <source>
        <dbReference type="EMBL" id="GGR09701.1"/>
    </source>
</evidence>
<dbReference type="Gene3D" id="3.40.50.300">
    <property type="entry name" value="P-loop containing nucleotide triphosphate hydrolases"/>
    <property type="match status" value="1"/>
</dbReference>
<dbReference type="EMBL" id="BMQL01000011">
    <property type="protein sequence ID" value="GGR09701.1"/>
    <property type="molecule type" value="Genomic_DNA"/>
</dbReference>
<keyword evidence="2" id="KW-0067">ATP-binding</keyword>
<dbReference type="InterPro" id="IPR027417">
    <property type="entry name" value="P-loop_NTPase"/>
</dbReference>
<dbReference type="PANTHER" id="PTHR20953">
    <property type="entry name" value="KINASE-RELATED"/>
    <property type="match status" value="1"/>
</dbReference>